<name>A0A931IY92_9BURK</name>
<dbReference type="RefSeq" id="WP_198109583.1">
    <property type="nucleotide sequence ID" value="NZ_JAEDAK010000002.1"/>
</dbReference>
<dbReference type="EMBL" id="JAEDAK010000002">
    <property type="protein sequence ID" value="MBH9575964.1"/>
    <property type="molecule type" value="Genomic_DNA"/>
</dbReference>
<evidence type="ECO:0000313" key="1">
    <source>
        <dbReference type="EMBL" id="MBH9575964.1"/>
    </source>
</evidence>
<dbReference type="Proteomes" id="UP000613266">
    <property type="component" value="Unassembled WGS sequence"/>
</dbReference>
<dbReference type="AlphaFoldDB" id="A0A931IY92"/>
<accession>A0A931IY92</accession>
<sequence length="164" mass="17279">MQRRSLLKLGLGGAVLLGLAGGIAAFWTPGLQGPKLTPAGRQAMGAVARAVLEGALPADEAALSRHLDELEKLFAGLPPAVQAELEQLMGLIANGPGRLGLLGMAKPLHEQPLPALSAALQSLRHSRLALRQQVYFALRDLNCAAFYSQPSAWATMGYPGPREI</sequence>
<organism evidence="1 2">
    <name type="scientific">Inhella proteolytica</name>
    <dbReference type="NCBI Taxonomy" id="2795029"/>
    <lineage>
        <taxon>Bacteria</taxon>
        <taxon>Pseudomonadati</taxon>
        <taxon>Pseudomonadota</taxon>
        <taxon>Betaproteobacteria</taxon>
        <taxon>Burkholderiales</taxon>
        <taxon>Sphaerotilaceae</taxon>
        <taxon>Inhella</taxon>
    </lineage>
</organism>
<comment type="caution">
    <text evidence="1">The sequence shown here is derived from an EMBL/GenBank/DDBJ whole genome shotgun (WGS) entry which is preliminary data.</text>
</comment>
<protein>
    <submittedName>
        <fullName evidence="1">Uncharacterized protein</fullName>
    </submittedName>
</protein>
<evidence type="ECO:0000313" key="2">
    <source>
        <dbReference type="Proteomes" id="UP000613266"/>
    </source>
</evidence>
<gene>
    <name evidence="1" type="ORF">I7X39_03500</name>
</gene>
<keyword evidence="2" id="KW-1185">Reference proteome</keyword>
<reference evidence="1" key="1">
    <citation type="submission" date="2020-12" db="EMBL/GenBank/DDBJ databases">
        <title>The genome sequence of Inhella sp. 1Y17.</title>
        <authorList>
            <person name="Liu Y."/>
        </authorList>
    </citation>
    <scope>NUCLEOTIDE SEQUENCE</scope>
    <source>
        <strain evidence="1">1Y17</strain>
    </source>
</reference>
<proteinExistence type="predicted"/>